<dbReference type="FunFam" id="1.10.760.10:FF:000010">
    <property type="entry name" value="Predicted thiol oxidoreductase"/>
    <property type="match status" value="1"/>
</dbReference>
<dbReference type="Proteomes" id="UP000422221">
    <property type="component" value="Unassembled WGS sequence"/>
</dbReference>
<protein>
    <submittedName>
        <fullName evidence="6">C-type cytochrome</fullName>
    </submittedName>
</protein>
<evidence type="ECO:0000256" key="3">
    <source>
        <dbReference type="ARBA" id="ARBA00023004"/>
    </source>
</evidence>
<dbReference type="Gene3D" id="1.10.760.10">
    <property type="entry name" value="Cytochrome c-like domain"/>
    <property type="match status" value="1"/>
</dbReference>
<dbReference type="InterPro" id="IPR010538">
    <property type="entry name" value="DHOR"/>
</dbReference>
<dbReference type="InterPro" id="IPR036909">
    <property type="entry name" value="Cyt_c-like_dom_sf"/>
</dbReference>
<dbReference type="EMBL" id="VWMK01000017">
    <property type="protein sequence ID" value="KAA3761472.1"/>
    <property type="molecule type" value="Genomic_DNA"/>
</dbReference>
<dbReference type="GO" id="GO:0046872">
    <property type="term" value="F:metal ion binding"/>
    <property type="evidence" value="ECO:0007669"/>
    <property type="project" value="UniProtKB-KW"/>
</dbReference>
<dbReference type="InterPro" id="IPR051395">
    <property type="entry name" value="Cytochrome_c_Peroxidase/MauG"/>
</dbReference>
<feature type="domain" description="Cytochrome c" evidence="5">
    <location>
        <begin position="350"/>
        <end position="489"/>
    </location>
</feature>
<evidence type="ECO:0000259" key="5">
    <source>
        <dbReference type="PROSITE" id="PS51007"/>
    </source>
</evidence>
<dbReference type="InterPro" id="IPR009056">
    <property type="entry name" value="Cyt_c-like_dom"/>
</dbReference>
<evidence type="ECO:0000313" key="7">
    <source>
        <dbReference type="Proteomes" id="UP000422221"/>
    </source>
</evidence>
<evidence type="ECO:0000256" key="4">
    <source>
        <dbReference type="PROSITE-ProRule" id="PRU00433"/>
    </source>
</evidence>
<dbReference type="GO" id="GO:0004130">
    <property type="term" value="F:cytochrome-c peroxidase activity"/>
    <property type="evidence" value="ECO:0007669"/>
    <property type="project" value="TreeGrafter"/>
</dbReference>
<dbReference type="PIRSF" id="PIRSF028099">
    <property type="entry name" value="DUF1111"/>
    <property type="match status" value="1"/>
</dbReference>
<dbReference type="GO" id="GO:0020037">
    <property type="term" value="F:heme binding"/>
    <property type="evidence" value="ECO:0007669"/>
    <property type="project" value="InterPro"/>
</dbReference>
<reference evidence="6 7" key="1">
    <citation type="journal article" date="2019" name="Nat. Med.">
        <title>A library of human gut bacterial isolates paired with longitudinal multiomics data enables mechanistic microbiome research.</title>
        <authorList>
            <person name="Poyet M."/>
            <person name="Groussin M."/>
            <person name="Gibbons S.M."/>
            <person name="Avila-Pacheco J."/>
            <person name="Jiang X."/>
            <person name="Kearney S.M."/>
            <person name="Perrotta A.R."/>
            <person name="Berdy B."/>
            <person name="Zhao S."/>
            <person name="Lieberman T.D."/>
            <person name="Swanson P.K."/>
            <person name="Smith M."/>
            <person name="Roesemann S."/>
            <person name="Alexander J.E."/>
            <person name="Rich S.A."/>
            <person name="Livny J."/>
            <person name="Vlamakis H."/>
            <person name="Clish C."/>
            <person name="Bullock K."/>
            <person name="Deik A."/>
            <person name="Scott J."/>
            <person name="Pierce K.A."/>
            <person name="Xavier R.J."/>
            <person name="Alm E.J."/>
        </authorList>
    </citation>
    <scope>NUCLEOTIDE SEQUENCE [LARGE SCALE GENOMIC DNA]</scope>
    <source>
        <strain evidence="6 7">BIOML-A10</strain>
    </source>
</reference>
<dbReference type="PANTHER" id="PTHR30600">
    <property type="entry name" value="CYTOCHROME C PEROXIDASE-RELATED"/>
    <property type="match status" value="1"/>
</dbReference>
<proteinExistence type="predicted"/>
<dbReference type="RefSeq" id="WP_130058731.1">
    <property type="nucleotide sequence ID" value="NZ_JADNPJ010000014.1"/>
</dbReference>
<keyword evidence="3 4" id="KW-0408">Iron</keyword>
<sequence length="489" mass="54105">MKISLFIPLKNRAISTIWGCRNLTGACILFGTLISYTLQSCDNQLDDKLILKPNGEPALPAELSAGYSTIFSSSPDAYDTNADWVTGELLTRFNRGDGLYDGSRGTGSNTGGGLGPVYAGYSCGSCHKSTGRTKPALADGGSGNGFSSMLVYISRKTGGYFPEYGRVLHDQSIYGVKAEGKVKITTTTQKFRFPDGEEYELMTPHYEIYQWYADSIRPEDLRISVRQPLRHVGLGQMMALDLNELQKVAAKSNYPEYGISGRLNYITEKGVKQIGLSGNKAQHADLTVELGFSSDLGVTNDRYPHEVCEGQSQMMGFSNYGIQISTEDMENVDLYMQALGVPARRNVTDETVQKGEKLFHQAKCHLCHVTTLHTRPRGSKLLNNTQLPWLGSQTIHPYSDFLLHDMGTELNDDYTSGLATGYEWRTTPLWGIGLQETVNGHTYFLHDGRARNLTEAIMWHGGEGSASRTLFSRMSKEERAALITFLESL</sequence>
<evidence type="ECO:0000256" key="2">
    <source>
        <dbReference type="ARBA" id="ARBA00022723"/>
    </source>
</evidence>
<evidence type="ECO:0000313" key="6">
    <source>
        <dbReference type="EMBL" id="KAA3761472.1"/>
    </source>
</evidence>
<name>A0A7J4XFZ8_9BACE</name>
<comment type="caution">
    <text evidence="6">The sequence shown here is derived from an EMBL/GenBank/DDBJ whole genome shotgun (WGS) entry which is preliminary data.</text>
</comment>
<accession>A0A7J4XFZ8</accession>
<dbReference type="PROSITE" id="PS51007">
    <property type="entry name" value="CYTC"/>
    <property type="match status" value="1"/>
</dbReference>
<dbReference type="Pfam" id="PF06537">
    <property type="entry name" value="DHOR"/>
    <property type="match status" value="1"/>
</dbReference>
<keyword evidence="2 4" id="KW-0479">Metal-binding</keyword>
<organism evidence="6 7">
    <name type="scientific">Bacteroides salyersiae</name>
    <dbReference type="NCBI Taxonomy" id="291644"/>
    <lineage>
        <taxon>Bacteria</taxon>
        <taxon>Pseudomonadati</taxon>
        <taxon>Bacteroidota</taxon>
        <taxon>Bacteroidia</taxon>
        <taxon>Bacteroidales</taxon>
        <taxon>Bacteroidaceae</taxon>
        <taxon>Bacteroides</taxon>
    </lineage>
</organism>
<dbReference type="PANTHER" id="PTHR30600:SF4">
    <property type="entry name" value="CYTOCHROME C DOMAIN-CONTAINING PROTEIN"/>
    <property type="match status" value="1"/>
</dbReference>
<dbReference type="AlphaFoldDB" id="A0A7J4XFZ8"/>
<dbReference type="SUPFAM" id="SSF46626">
    <property type="entry name" value="Cytochrome c"/>
    <property type="match status" value="1"/>
</dbReference>
<dbReference type="GO" id="GO:0009055">
    <property type="term" value="F:electron transfer activity"/>
    <property type="evidence" value="ECO:0007669"/>
    <property type="project" value="InterPro"/>
</dbReference>
<gene>
    <name evidence="6" type="ORF">F3F73_16395</name>
</gene>
<evidence type="ECO:0000256" key="1">
    <source>
        <dbReference type="ARBA" id="ARBA00022617"/>
    </source>
</evidence>
<keyword evidence="1 4" id="KW-0349">Heme</keyword>